<dbReference type="RefSeq" id="WP_263745522.1">
    <property type="nucleotide sequence ID" value="NZ_JAOWRF010000158.1"/>
</dbReference>
<keyword evidence="1" id="KW-0812">Transmembrane</keyword>
<reference evidence="2 3" key="1">
    <citation type="submission" date="2022-10" db="EMBL/GenBank/DDBJ databases">
        <title>Identification of biosynthetic pathway for the production of the potent trypsin inhibitor radiosumin.</title>
        <authorList>
            <person name="Fewer D.P."/>
            <person name="Delbaje E."/>
            <person name="Ouyang X."/>
            <person name="Agostino P.D."/>
            <person name="Wahlsten M."/>
            <person name="Jokela J."/>
            <person name="Permi P."/>
            <person name="Haapaniemi E."/>
            <person name="Koistinen H."/>
        </authorList>
    </citation>
    <scope>NUCLEOTIDE SEQUENCE [LARGE SCALE GENOMIC DNA]</scope>
    <source>
        <strain evidence="2 3">NIES-515</strain>
    </source>
</reference>
<feature type="transmembrane region" description="Helical" evidence="1">
    <location>
        <begin position="6"/>
        <end position="30"/>
    </location>
</feature>
<gene>
    <name evidence="2" type="ORF">OGM63_10745</name>
</gene>
<evidence type="ECO:0000313" key="2">
    <source>
        <dbReference type="EMBL" id="MCV3213987.1"/>
    </source>
</evidence>
<evidence type="ECO:0000313" key="3">
    <source>
        <dbReference type="Proteomes" id="UP001526143"/>
    </source>
</evidence>
<evidence type="ECO:0000256" key="1">
    <source>
        <dbReference type="SAM" id="Phobius"/>
    </source>
</evidence>
<comment type="caution">
    <text evidence="2">The sequence shown here is derived from an EMBL/GenBank/DDBJ whole genome shotgun (WGS) entry which is preliminary data.</text>
</comment>
<dbReference type="EMBL" id="JAOWRF010000158">
    <property type="protein sequence ID" value="MCV3213987.1"/>
    <property type="molecule type" value="Genomic_DNA"/>
</dbReference>
<proteinExistence type="predicted"/>
<sequence>MNWSQNATIAAIIGAVVGAVITAAASIFIWKKTNQVRRVDCVINDASSLLSFSEAIRSQLEVTYSGERANSVFLFNLEVFNSGNQAVSNHPVLIRLDNSAKIVDYSVKTQPEVGFGKISELQRQNNELDLSIELLNPGDRVYLELISVNNASGMIDVYMKNVNVTCRSYTRRAAESALLGVFNKSLDPTLVSLVLVRSIPFFGGFAEPLMAVILADRFEKALRQKK</sequence>
<organism evidence="2 3">
    <name type="scientific">Plectonema radiosum NIES-515</name>
    <dbReference type="NCBI Taxonomy" id="2986073"/>
    <lineage>
        <taxon>Bacteria</taxon>
        <taxon>Bacillati</taxon>
        <taxon>Cyanobacteriota</taxon>
        <taxon>Cyanophyceae</taxon>
        <taxon>Oscillatoriophycideae</taxon>
        <taxon>Oscillatoriales</taxon>
        <taxon>Microcoleaceae</taxon>
        <taxon>Plectonema</taxon>
    </lineage>
</organism>
<protein>
    <recommendedName>
        <fullName evidence="4">DUF4352 domain-containing protein</fullName>
    </recommendedName>
</protein>
<keyword evidence="1" id="KW-1133">Transmembrane helix</keyword>
<evidence type="ECO:0008006" key="4">
    <source>
        <dbReference type="Google" id="ProtNLM"/>
    </source>
</evidence>
<keyword evidence="1" id="KW-0472">Membrane</keyword>
<name>A0ABT3AXZ5_9CYAN</name>
<keyword evidence="3" id="KW-1185">Reference proteome</keyword>
<dbReference type="Proteomes" id="UP001526143">
    <property type="component" value="Unassembled WGS sequence"/>
</dbReference>
<accession>A0ABT3AXZ5</accession>